<dbReference type="OrthoDB" id="1931055at2759"/>
<evidence type="ECO:0000313" key="3">
    <source>
        <dbReference type="Proteomes" id="UP000729402"/>
    </source>
</evidence>
<protein>
    <submittedName>
        <fullName evidence="2">Uncharacterized protein</fullName>
    </submittedName>
</protein>
<sequence>MILGMRRPQVMLSQPIELLASVGGNEYTMKAQSNDLGPLPLVRLRYDSDWADDERDTALTLLECDSHERGYGRSIGMILGHELYVGMREHSGKDLVANNKEGGQDGLWRSPMSSQQDRDI</sequence>
<dbReference type="AlphaFoldDB" id="A0A8J5SWH5"/>
<proteinExistence type="predicted"/>
<evidence type="ECO:0000313" key="2">
    <source>
        <dbReference type="EMBL" id="KAG8063141.1"/>
    </source>
</evidence>
<reference evidence="2" key="2">
    <citation type="submission" date="2021-02" db="EMBL/GenBank/DDBJ databases">
        <authorList>
            <person name="Kimball J.A."/>
            <person name="Haas M.W."/>
            <person name="Macchietto M."/>
            <person name="Kono T."/>
            <person name="Duquette J."/>
            <person name="Shao M."/>
        </authorList>
    </citation>
    <scope>NUCLEOTIDE SEQUENCE</scope>
    <source>
        <tissue evidence="2">Fresh leaf tissue</tissue>
    </source>
</reference>
<evidence type="ECO:0000256" key="1">
    <source>
        <dbReference type="SAM" id="MobiDB-lite"/>
    </source>
</evidence>
<feature type="region of interest" description="Disordered" evidence="1">
    <location>
        <begin position="95"/>
        <end position="120"/>
    </location>
</feature>
<dbReference type="EMBL" id="JAAALK010000286">
    <property type="protein sequence ID" value="KAG8063141.1"/>
    <property type="molecule type" value="Genomic_DNA"/>
</dbReference>
<gene>
    <name evidence="2" type="ORF">GUJ93_ZPchr0003g17158</name>
</gene>
<feature type="compositionally biased region" description="Polar residues" evidence="1">
    <location>
        <begin position="111"/>
        <end position="120"/>
    </location>
</feature>
<name>A0A8J5SWH5_ZIZPA</name>
<reference evidence="2" key="1">
    <citation type="journal article" date="2021" name="bioRxiv">
        <title>Whole Genome Assembly and Annotation of Northern Wild Rice, Zizania palustris L., Supports a Whole Genome Duplication in the Zizania Genus.</title>
        <authorList>
            <person name="Haas M."/>
            <person name="Kono T."/>
            <person name="Macchietto M."/>
            <person name="Millas R."/>
            <person name="McGilp L."/>
            <person name="Shao M."/>
            <person name="Duquette J."/>
            <person name="Hirsch C.N."/>
            <person name="Kimball J."/>
        </authorList>
    </citation>
    <scope>NUCLEOTIDE SEQUENCE</scope>
    <source>
        <tissue evidence="2">Fresh leaf tissue</tissue>
    </source>
</reference>
<accession>A0A8J5SWH5</accession>
<organism evidence="2 3">
    <name type="scientific">Zizania palustris</name>
    <name type="common">Northern wild rice</name>
    <dbReference type="NCBI Taxonomy" id="103762"/>
    <lineage>
        <taxon>Eukaryota</taxon>
        <taxon>Viridiplantae</taxon>
        <taxon>Streptophyta</taxon>
        <taxon>Embryophyta</taxon>
        <taxon>Tracheophyta</taxon>
        <taxon>Spermatophyta</taxon>
        <taxon>Magnoliopsida</taxon>
        <taxon>Liliopsida</taxon>
        <taxon>Poales</taxon>
        <taxon>Poaceae</taxon>
        <taxon>BOP clade</taxon>
        <taxon>Oryzoideae</taxon>
        <taxon>Oryzeae</taxon>
        <taxon>Zizaniinae</taxon>
        <taxon>Zizania</taxon>
    </lineage>
</organism>
<comment type="caution">
    <text evidence="2">The sequence shown here is derived from an EMBL/GenBank/DDBJ whole genome shotgun (WGS) entry which is preliminary data.</text>
</comment>
<keyword evidence="3" id="KW-1185">Reference proteome</keyword>
<dbReference type="Proteomes" id="UP000729402">
    <property type="component" value="Unassembled WGS sequence"/>
</dbReference>